<reference evidence="1 2" key="1">
    <citation type="journal article" date="2021" name="Commun. Biol.">
        <title>Genomic insights into the host specific adaptation of the Pneumocystis genus.</title>
        <authorList>
            <person name="Cisse O.H."/>
            <person name="Ma L."/>
            <person name="Dekker J.P."/>
            <person name="Khil P.P."/>
            <person name="Youn J.-H."/>
            <person name="Brenchley J.M."/>
            <person name="Blair R."/>
            <person name="Pahar B."/>
            <person name="Chabe M."/>
            <person name="Van Rompay K.K.A."/>
            <person name="Keesler R."/>
            <person name="Sukura A."/>
            <person name="Hirsch V."/>
            <person name="Kutty G."/>
            <person name="Liu Y."/>
            <person name="Peng L."/>
            <person name="Chen J."/>
            <person name="Song J."/>
            <person name="Weissenbacher-Lang C."/>
            <person name="Xu J."/>
            <person name="Upham N.S."/>
            <person name="Stajich J.E."/>
            <person name="Cuomo C.A."/>
            <person name="Cushion M.T."/>
            <person name="Kovacs J.A."/>
        </authorList>
    </citation>
    <scope>NUCLEOTIDE SEQUENCE [LARGE SCALE GENOMIC DNA]</scope>
    <source>
        <strain evidence="1 2">RABM</strain>
    </source>
</reference>
<protein>
    <submittedName>
        <fullName evidence="1">Uncharacterized protein</fullName>
    </submittedName>
</protein>
<name>A0ACB7CCZ4_9ASCO</name>
<dbReference type="Proteomes" id="UP000768646">
    <property type="component" value="Unassembled WGS sequence"/>
</dbReference>
<evidence type="ECO:0000313" key="2">
    <source>
        <dbReference type="Proteomes" id="UP000768646"/>
    </source>
</evidence>
<evidence type="ECO:0000313" key="1">
    <source>
        <dbReference type="EMBL" id="KAG4304942.1"/>
    </source>
</evidence>
<dbReference type="EMBL" id="JABTEG010000005">
    <property type="protein sequence ID" value="KAG4304942.1"/>
    <property type="molecule type" value="Genomic_DNA"/>
</dbReference>
<accession>A0ACB7CCZ4</accession>
<organism evidence="1 2">
    <name type="scientific">Pneumocystis oryctolagi</name>
    <dbReference type="NCBI Taxonomy" id="42067"/>
    <lineage>
        <taxon>Eukaryota</taxon>
        <taxon>Fungi</taxon>
        <taxon>Dikarya</taxon>
        <taxon>Ascomycota</taxon>
        <taxon>Taphrinomycotina</taxon>
        <taxon>Pneumocystomycetes</taxon>
        <taxon>Pneumocystaceae</taxon>
        <taxon>Pneumocystis</taxon>
    </lineage>
</organism>
<gene>
    <name evidence="1" type="ORF">PORY_001617</name>
</gene>
<keyword evidence="2" id="KW-1185">Reference proteome</keyword>
<sequence length="502" mass="57477">MIVKLLYKFRAIQILFASRDVAYSLGITAHMVIIMGTQYFEGREHRYIDYPISEVLQMLGYAYEPNQDGISKAILMVPAVKKDYYKKFLSEALPIESHLQIFTHDAFVTEIATSTIENKQEAVDWLTWSYMYRRLVANPGFYGLQDISHESLSSYLSDLVETTLNDLMDKKIISIEDDFYVTPLNLAMIASYYNLTYVTIETMALSLTSKTKMKGLLEVVTAAAEFETIPIRKYEDVVLRRIYERVPVKLQNQDFDSPSFKAFILLQAHFSRFQLPTDLVADQTLILQKIMNLLSACVDVMSSEGYLNSSYPMELSQMCVQAVWDRDSPLKQIPHFTENIIKKCIDAGLESVYDLGEFLADASEDSRNKLLEMDPKKMRDVANFINNYPSIDISFELEDPSSIVVGNQTFINITLTKEMEETNTLVCAPFFPIPKNEHWWVIIGDESSLLAIKKVTLQKTLSIRLEFIPPNVGKHEYTLSCFSDSYIGVDQDIKMDIVVAER</sequence>
<comment type="caution">
    <text evidence="1">The sequence shown here is derived from an EMBL/GenBank/DDBJ whole genome shotgun (WGS) entry which is preliminary data.</text>
</comment>
<proteinExistence type="predicted"/>